<proteinExistence type="predicted"/>
<organism evidence="2 3">
    <name type="scientific">Escherichia coli</name>
    <dbReference type="NCBI Taxonomy" id="562"/>
    <lineage>
        <taxon>Bacteria</taxon>
        <taxon>Pseudomonadati</taxon>
        <taxon>Pseudomonadota</taxon>
        <taxon>Gammaproteobacteria</taxon>
        <taxon>Enterobacterales</taxon>
        <taxon>Enterobacteriaceae</taxon>
        <taxon>Escherichia</taxon>
    </lineage>
</organism>
<dbReference type="EMBL" id="QKWZ01000044">
    <property type="protein sequence ID" value="PZT67770.1"/>
    <property type="molecule type" value="Genomic_DNA"/>
</dbReference>
<accession>A0A2W6Q6U7</accession>
<dbReference type="Proteomes" id="UP000600030">
    <property type="component" value="Unassembled WGS sequence"/>
</dbReference>
<protein>
    <recommendedName>
        <fullName evidence="4">DNA-binding protein</fullName>
    </recommendedName>
</protein>
<dbReference type="RefSeq" id="WP_029380176.1">
    <property type="nucleotide sequence ID" value="NZ_AP023235.1"/>
</dbReference>
<reference evidence="2 3" key="1">
    <citation type="submission" date="2018-06" db="EMBL/GenBank/DDBJ databases">
        <title>Draft genome sequence of mcr-1-harboring Escherichia coli isolated from wound infection of a hospitalized patient, in Bolivia.</title>
        <authorList>
            <person name="Munoz M.E."/>
            <person name="Moura Q."/>
            <person name="Ventura P.R.M."/>
            <person name="Bustos L.R."/>
            <person name="Ovando B.G."/>
            <person name="Terrazas D.I.V."/>
            <person name="Yarhui N.B."/>
            <person name="Cerdeira L."/>
            <person name="Lincopan N."/>
        </authorList>
    </citation>
    <scope>NUCLEOTIDE SEQUENCE [LARGE SCALE GENOMIC DNA]</scope>
    <source>
        <strain evidence="2 3">EcMLT</strain>
    </source>
</reference>
<evidence type="ECO:0000313" key="3">
    <source>
        <dbReference type="Proteomes" id="UP000249482"/>
    </source>
</evidence>
<dbReference type="AlphaFoldDB" id="A0A2W6Q6U7"/>
<gene>
    <name evidence="2" type="ORF">DNQ45_02600</name>
    <name evidence="1" type="ORF">GTP92_24610</name>
</gene>
<dbReference type="EMBL" id="AAXDPX010000050">
    <property type="protein sequence ID" value="EGO6681446.1"/>
    <property type="molecule type" value="Genomic_DNA"/>
</dbReference>
<reference evidence="1" key="2">
    <citation type="submission" date="2020-01" db="EMBL/GenBank/DDBJ databases">
        <authorList>
            <consortium name="GenomeTrakr network: Whole genome sequencing for foodborne pathogen traceback"/>
        </authorList>
    </citation>
    <scope>NUCLEOTIDE SEQUENCE</scope>
    <source>
        <strain evidence="1">PSU-2311</strain>
    </source>
</reference>
<sequence length="93" mass="10979">MKPVMPELITVEELAFALKKTVKSIRSDATRNPKCLPPRCRLPGNKRLLWRREDVKEWIDNSVESELENRDLMQRAEMVQKKRGRPPKIKPKE</sequence>
<evidence type="ECO:0008006" key="4">
    <source>
        <dbReference type="Google" id="ProtNLM"/>
    </source>
</evidence>
<evidence type="ECO:0000313" key="2">
    <source>
        <dbReference type="EMBL" id="PZT67770.1"/>
    </source>
</evidence>
<evidence type="ECO:0000313" key="1">
    <source>
        <dbReference type="EMBL" id="EGO6681446.1"/>
    </source>
</evidence>
<dbReference type="Proteomes" id="UP000249482">
    <property type="component" value="Unassembled WGS sequence"/>
</dbReference>
<comment type="caution">
    <text evidence="2">The sequence shown here is derived from an EMBL/GenBank/DDBJ whole genome shotgun (WGS) entry which is preliminary data.</text>
</comment>
<name>A0A2W6Q6U7_ECOLX</name>